<proteinExistence type="predicted"/>
<feature type="compositionally biased region" description="Basic and acidic residues" evidence="1">
    <location>
        <begin position="101"/>
        <end position="118"/>
    </location>
</feature>
<organism evidence="3 4">
    <name type="scientific">Polyplax serrata</name>
    <name type="common">Common mouse louse</name>
    <dbReference type="NCBI Taxonomy" id="468196"/>
    <lineage>
        <taxon>Eukaryota</taxon>
        <taxon>Metazoa</taxon>
        <taxon>Ecdysozoa</taxon>
        <taxon>Arthropoda</taxon>
        <taxon>Hexapoda</taxon>
        <taxon>Insecta</taxon>
        <taxon>Pterygota</taxon>
        <taxon>Neoptera</taxon>
        <taxon>Paraneoptera</taxon>
        <taxon>Psocodea</taxon>
        <taxon>Troctomorpha</taxon>
        <taxon>Phthiraptera</taxon>
        <taxon>Anoplura</taxon>
        <taxon>Polyplacidae</taxon>
        <taxon>Polyplax</taxon>
    </lineage>
</organism>
<evidence type="ECO:0000313" key="3">
    <source>
        <dbReference type="EMBL" id="KAK6632759.1"/>
    </source>
</evidence>
<comment type="caution">
    <text evidence="3">The sequence shown here is derived from an EMBL/GenBank/DDBJ whole genome shotgun (WGS) entry which is preliminary data.</text>
</comment>
<keyword evidence="2" id="KW-0732">Signal</keyword>
<accession>A0AAN8S6D6</accession>
<feature type="compositionally biased region" description="Polar residues" evidence="1">
    <location>
        <begin position="70"/>
        <end position="86"/>
    </location>
</feature>
<feature type="chain" id="PRO_5042905679" evidence="2">
    <location>
        <begin position="20"/>
        <end position="156"/>
    </location>
</feature>
<sequence length="156" mass="18243">MTIMLMMMMVMVMVMCGGGEERPRKVYQLSCHPETGKYQVLCQKRMTYLGLKQFHLGHNLLVPPVRDSAESSAVDSGNARSQQNEPENMCPHLAMSCRANESGKNEERERERRYREMEDLGGREEKLEKMKRVQVRRRNKERMQKGMRCPEVQYLG</sequence>
<evidence type="ECO:0000256" key="1">
    <source>
        <dbReference type="SAM" id="MobiDB-lite"/>
    </source>
</evidence>
<gene>
    <name evidence="3" type="ORF">RUM43_013529</name>
</gene>
<evidence type="ECO:0000313" key="4">
    <source>
        <dbReference type="Proteomes" id="UP001372834"/>
    </source>
</evidence>
<feature type="region of interest" description="Disordered" evidence="1">
    <location>
        <begin position="67"/>
        <end position="118"/>
    </location>
</feature>
<feature type="signal peptide" evidence="2">
    <location>
        <begin position="1"/>
        <end position="19"/>
    </location>
</feature>
<name>A0AAN8S6D6_POLSC</name>
<feature type="region of interest" description="Disordered" evidence="1">
    <location>
        <begin position="132"/>
        <end position="156"/>
    </location>
</feature>
<dbReference type="Proteomes" id="UP001372834">
    <property type="component" value="Unassembled WGS sequence"/>
</dbReference>
<reference evidence="3 4" key="1">
    <citation type="submission" date="2023-10" db="EMBL/GenBank/DDBJ databases">
        <title>Genomes of two closely related lineages of the louse Polyplax serrata with different host specificities.</title>
        <authorList>
            <person name="Martinu J."/>
            <person name="Tarabai H."/>
            <person name="Stefka J."/>
            <person name="Hypsa V."/>
        </authorList>
    </citation>
    <scope>NUCLEOTIDE SEQUENCE [LARGE SCALE GENOMIC DNA]</scope>
    <source>
        <strain evidence="3">HR10_N</strain>
    </source>
</reference>
<dbReference type="EMBL" id="JAWJWE010000007">
    <property type="protein sequence ID" value="KAK6632759.1"/>
    <property type="molecule type" value="Genomic_DNA"/>
</dbReference>
<evidence type="ECO:0000256" key="2">
    <source>
        <dbReference type="SAM" id="SignalP"/>
    </source>
</evidence>
<protein>
    <submittedName>
        <fullName evidence="3">Uncharacterized protein</fullName>
    </submittedName>
</protein>
<dbReference type="AlphaFoldDB" id="A0AAN8S6D6"/>